<feature type="region of interest" description="Disordered" evidence="1">
    <location>
        <begin position="1"/>
        <end position="22"/>
    </location>
</feature>
<evidence type="ECO:0000313" key="2">
    <source>
        <dbReference type="EMBL" id="CAG6399493.1"/>
    </source>
</evidence>
<proteinExistence type="predicted"/>
<organism evidence="2 3">
    <name type="scientific">Actinacidiphila cocklensis</name>
    <dbReference type="NCBI Taxonomy" id="887465"/>
    <lineage>
        <taxon>Bacteria</taxon>
        <taxon>Bacillati</taxon>
        <taxon>Actinomycetota</taxon>
        <taxon>Actinomycetes</taxon>
        <taxon>Kitasatosporales</taxon>
        <taxon>Streptomycetaceae</taxon>
        <taxon>Actinacidiphila</taxon>
    </lineage>
</organism>
<reference evidence="2" key="1">
    <citation type="submission" date="2021-05" db="EMBL/GenBank/DDBJ databases">
        <authorList>
            <person name="Arsene-Ploetze F."/>
        </authorList>
    </citation>
    <scope>NUCLEOTIDE SEQUENCE</scope>
    <source>
        <strain evidence="2">DSM 42138</strain>
    </source>
</reference>
<name>A0A9W4GX03_9ACTN</name>
<keyword evidence="3" id="KW-1185">Reference proteome</keyword>
<sequence>MERLRDEHPALPRAADCSSGDGERAQTCWQAVGVGLHGRADQRGEARCLRPTSEMGSPAHQVPPGPQVGHGNVVDTHPRLRDTGVVLHTPTCRARLVHGLTQRHRRREAVLGRGGLVGEGFTGPAGLAGFTSRAYCRPGGDATNPGRPFPIGDRETAFLTYGFEFLHARRGGMHSHGFPPVKTGR</sequence>
<dbReference type="AlphaFoldDB" id="A0A9W4GX03"/>
<feature type="region of interest" description="Disordered" evidence="1">
    <location>
        <begin position="50"/>
        <end position="69"/>
    </location>
</feature>
<comment type="caution">
    <text evidence="2">The sequence shown here is derived from an EMBL/GenBank/DDBJ whole genome shotgun (WGS) entry which is preliminary data.</text>
</comment>
<feature type="compositionally biased region" description="Basic and acidic residues" evidence="1">
    <location>
        <begin position="1"/>
        <end position="10"/>
    </location>
</feature>
<gene>
    <name evidence="2" type="ORF">SCOCK_930006</name>
</gene>
<accession>A0A9W4GX03</accession>
<dbReference type="Proteomes" id="UP001152519">
    <property type="component" value="Unassembled WGS sequence"/>
</dbReference>
<evidence type="ECO:0000313" key="3">
    <source>
        <dbReference type="Proteomes" id="UP001152519"/>
    </source>
</evidence>
<dbReference type="EMBL" id="CAJSLV010000129">
    <property type="protein sequence ID" value="CAG6399493.1"/>
    <property type="molecule type" value="Genomic_DNA"/>
</dbReference>
<evidence type="ECO:0000256" key="1">
    <source>
        <dbReference type="SAM" id="MobiDB-lite"/>
    </source>
</evidence>
<protein>
    <submittedName>
        <fullName evidence="2">Uncharacterized protein</fullName>
    </submittedName>
</protein>